<dbReference type="RefSeq" id="WP_147033412.1">
    <property type="nucleotide sequence ID" value="NZ_CP042436.1"/>
</dbReference>
<proteinExistence type="predicted"/>
<evidence type="ECO:0000313" key="3">
    <source>
        <dbReference type="Proteomes" id="UP000321479"/>
    </source>
</evidence>
<dbReference type="Proteomes" id="UP000321479">
    <property type="component" value="Chromosome"/>
</dbReference>
<protein>
    <recommendedName>
        <fullName evidence="4">DUF4412 domain-containing protein</fullName>
    </recommendedName>
</protein>
<feature type="signal peptide" evidence="1">
    <location>
        <begin position="1"/>
        <end position="23"/>
    </location>
</feature>
<evidence type="ECO:0000256" key="1">
    <source>
        <dbReference type="SAM" id="SignalP"/>
    </source>
</evidence>
<sequence length="215" mass="23252">MKIKLLSAVLGIALSATFMNASAQKNYTEGTVTYSTDMRGQPVTITEYFRPDSQATTFEAGPAKIKLLADANYKYLAVVVDVSAFNVKKAAIYTPDEIDQLMSSMPTFTFAPGTETKQISGFNCKKVVATDDKSKKTYDIWITNDVTIPTSAIPKYYSAIGGTPVQYTAFQQGQEASVTVTAITDAKAPKGTFGIDPSFDKITKDDLEAMSRGGQ</sequence>
<keyword evidence="1" id="KW-0732">Signal</keyword>
<feature type="chain" id="PRO_5022723426" description="DUF4412 domain-containing protein" evidence="1">
    <location>
        <begin position="24"/>
        <end position="215"/>
    </location>
</feature>
<keyword evidence="3" id="KW-1185">Reference proteome</keyword>
<organism evidence="2 3">
    <name type="scientific">Mucilaginibacter ginsenosidivorans</name>
    <dbReference type="NCBI Taxonomy" id="398053"/>
    <lineage>
        <taxon>Bacteria</taxon>
        <taxon>Pseudomonadati</taxon>
        <taxon>Bacteroidota</taxon>
        <taxon>Sphingobacteriia</taxon>
        <taxon>Sphingobacteriales</taxon>
        <taxon>Sphingobacteriaceae</taxon>
        <taxon>Mucilaginibacter</taxon>
    </lineage>
</organism>
<evidence type="ECO:0008006" key="4">
    <source>
        <dbReference type="Google" id="ProtNLM"/>
    </source>
</evidence>
<dbReference type="AlphaFoldDB" id="A0A5B8V062"/>
<dbReference type="OrthoDB" id="1467107at2"/>
<reference evidence="2 3" key="1">
    <citation type="journal article" date="2017" name="Curr. Microbiol.">
        <title>Mucilaginibacter ginsenosidivorans sp. nov., Isolated from Soil of Ginseng Field.</title>
        <authorList>
            <person name="Kim M.M."/>
            <person name="Siddiqi M.Z."/>
            <person name="Im W.T."/>
        </authorList>
    </citation>
    <scope>NUCLEOTIDE SEQUENCE [LARGE SCALE GENOMIC DNA]</scope>
    <source>
        <strain evidence="2 3">Gsoil 3017</strain>
    </source>
</reference>
<dbReference type="EMBL" id="CP042436">
    <property type="protein sequence ID" value="QEC64578.1"/>
    <property type="molecule type" value="Genomic_DNA"/>
</dbReference>
<evidence type="ECO:0000313" key="2">
    <source>
        <dbReference type="EMBL" id="QEC64578.1"/>
    </source>
</evidence>
<dbReference type="KEGG" id="mgin:FRZ54_19045"/>
<gene>
    <name evidence="2" type="ORF">FRZ54_19045</name>
</gene>
<accession>A0A5B8V062</accession>
<name>A0A5B8V062_9SPHI</name>